<dbReference type="Gene3D" id="3.40.640.10">
    <property type="entry name" value="Type I PLP-dependent aspartate aminotransferase-like (Major domain)"/>
    <property type="match status" value="2"/>
</dbReference>
<dbReference type="InterPro" id="IPR000653">
    <property type="entry name" value="DegT/StrS_aminotransferase"/>
</dbReference>
<dbReference type="OrthoDB" id="422066at2759"/>
<protein>
    <submittedName>
        <fullName evidence="1">Uncharacterized protein</fullName>
    </submittedName>
</protein>
<reference evidence="1" key="1">
    <citation type="submission" date="2020-11" db="EMBL/GenBank/DDBJ databases">
        <authorList>
            <person name="Tran Van P."/>
        </authorList>
    </citation>
    <scope>NUCLEOTIDE SEQUENCE</scope>
</reference>
<dbReference type="EMBL" id="LR931229">
    <property type="protein sequence ID" value="CAD7255527.1"/>
    <property type="molecule type" value="Genomic_DNA"/>
</dbReference>
<evidence type="ECO:0000313" key="2">
    <source>
        <dbReference type="Proteomes" id="UP000677054"/>
    </source>
</evidence>
<dbReference type="InterPro" id="IPR015424">
    <property type="entry name" value="PyrdxlP-dep_Trfase"/>
</dbReference>
<dbReference type="AlphaFoldDB" id="A0A7R9AJM7"/>
<dbReference type="InterPro" id="IPR015421">
    <property type="entry name" value="PyrdxlP-dep_Trfase_major"/>
</dbReference>
<dbReference type="PANTHER" id="PTHR30244">
    <property type="entry name" value="TRANSAMINASE"/>
    <property type="match status" value="1"/>
</dbReference>
<dbReference type="GO" id="GO:0000271">
    <property type="term" value="P:polysaccharide biosynthetic process"/>
    <property type="evidence" value="ECO:0007669"/>
    <property type="project" value="TreeGrafter"/>
</dbReference>
<sequence>MVAEFAGAKYGIAAMNGTAALHIAQELAGVRQRDYVITPDITFIATANAIKYTGADPIFIDVDKDTWQMDLDILEAFLEKDTFYYKDHTYLKSDKRCGGGVIVTDDENLAKKAKHITTQAKTDTFEYDHDEIGYNYRLVNILAAV</sequence>
<proteinExistence type="predicted"/>
<dbReference type="GO" id="GO:0030170">
    <property type="term" value="F:pyridoxal phosphate binding"/>
    <property type="evidence" value="ECO:0007669"/>
    <property type="project" value="TreeGrafter"/>
</dbReference>
<keyword evidence="2" id="KW-1185">Reference proteome</keyword>
<accession>A0A7R9AJM7</accession>
<evidence type="ECO:0000313" key="1">
    <source>
        <dbReference type="EMBL" id="CAD7255527.1"/>
    </source>
</evidence>
<dbReference type="EMBL" id="CAJPEV010031711">
    <property type="protein sequence ID" value="CAG0909249.1"/>
    <property type="molecule type" value="Genomic_DNA"/>
</dbReference>
<dbReference type="GO" id="GO:0008483">
    <property type="term" value="F:transaminase activity"/>
    <property type="evidence" value="ECO:0007669"/>
    <property type="project" value="TreeGrafter"/>
</dbReference>
<dbReference type="Proteomes" id="UP000677054">
    <property type="component" value="Unassembled WGS sequence"/>
</dbReference>
<name>A0A7R9AJM7_9CRUS</name>
<dbReference type="SUPFAM" id="SSF53383">
    <property type="entry name" value="PLP-dependent transferases"/>
    <property type="match status" value="1"/>
</dbReference>
<dbReference type="Pfam" id="PF01041">
    <property type="entry name" value="DegT_DnrJ_EryC1"/>
    <property type="match status" value="2"/>
</dbReference>
<gene>
    <name evidence="1" type="ORF">DSTB1V02_LOCUS15272</name>
</gene>
<feature type="non-terminal residue" evidence="1">
    <location>
        <position position="145"/>
    </location>
</feature>
<organism evidence="1">
    <name type="scientific">Darwinula stevensoni</name>
    <dbReference type="NCBI Taxonomy" id="69355"/>
    <lineage>
        <taxon>Eukaryota</taxon>
        <taxon>Metazoa</taxon>
        <taxon>Ecdysozoa</taxon>
        <taxon>Arthropoda</taxon>
        <taxon>Crustacea</taxon>
        <taxon>Oligostraca</taxon>
        <taxon>Ostracoda</taxon>
        <taxon>Podocopa</taxon>
        <taxon>Podocopida</taxon>
        <taxon>Darwinulocopina</taxon>
        <taxon>Darwinuloidea</taxon>
        <taxon>Darwinulidae</taxon>
        <taxon>Darwinula</taxon>
    </lineage>
</organism>
<dbReference type="PANTHER" id="PTHR30244:SF30">
    <property type="entry name" value="BLR5990 PROTEIN"/>
    <property type="match status" value="1"/>
</dbReference>